<name>A0A6M3XJ85_9ZZZZ</name>
<dbReference type="EMBL" id="MT144711">
    <property type="protein sequence ID" value="QJH97990.1"/>
    <property type="molecule type" value="Genomic_DNA"/>
</dbReference>
<gene>
    <name evidence="1" type="ORF">TM448B01156_0006</name>
</gene>
<dbReference type="AlphaFoldDB" id="A0A6M3XJ85"/>
<protein>
    <submittedName>
        <fullName evidence="1">Uncharacterized protein</fullName>
    </submittedName>
</protein>
<organism evidence="1">
    <name type="scientific">viral metagenome</name>
    <dbReference type="NCBI Taxonomy" id="1070528"/>
    <lineage>
        <taxon>unclassified sequences</taxon>
        <taxon>metagenomes</taxon>
        <taxon>organismal metagenomes</taxon>
    </lineage>
</organism>
<evidence type="ECO:0000313" key="1">
    <source>
        <dbReference type="EMBL" id="QJH97990.1"/>
    </source>
</evidence>
<accession>A0A6M3XJ85</accession>
<sequence>MFVHIIYRYMNKRIVEKRREYNRNWKREKRKKEPEKIRAYERLKYQRMKQNPEKWKKHQEYMRAYRQKWEDNNPKRQAYRREWMREWNRKNAKEIYRKRRLRPYEKIAAAMRTRITECIKKGYKSEKTEKLLGMTMKELKKYLEEQFKEGMSWKNYGEWHIDHIKPLASFDLVKPKEQKKAFHYTNLQPLWAKENLQKYSKILN</sequence>
<proteinExistence type="predicted"/>
<reference evidence="1" key="1">
    <citation type="submission" date="2020-03" db="EMBL/GenBank/DDBJ databases">
        <title>The deep terrestrial virosphere.</title>
        <authorList>
            <person name="Holmfeldt K."/>
            <person name="Nilsson E."/>
            <person name="Simone D."/>
            <person name="Lopez-Fernandez M."/>
            <person name="Wu X."/>
            <person name="de Brujin I."/>
            <person name="Lundin D."/>
            <person name="Andersson A."/>
            <person name="Bertilsson S."/>
            <person name="Dopson M."/>
        </authorList>
    </citation>
    <scope>NUCLEOTIDE SEQUENCE</scope>
    <source>
        <strain evidence="1">TM448B01156</strain>
    </source>
</reference>